<reference evidence="1 3" key="1">
    <citation type="submission" date="2016-08" db="EMBL/GenBank/DDBJ databases">
        <title>Draft genome sequence of Pseudomonas costantinii LMG 22119, type strain isolated from cultivated mushroom (Agaricus bisporus) sporophores.</title>
        <authorList>
            <person name="Tambong J.T."/>
        </authorList>
    </citation>
    <scope>NUCLEOTIDE SEQUENCE [LARGE SCALE GENOMIC DNA]</scope>
    <source>
        <strain evidence="1 3">LMG 22119</strain>
    </source>
</reference>
<dbReference type="EMBL" id="MDDR01000035">
    <property type="protein sequence ID" value="OIN50485.1"/>
    <property type="molecule type" value="Genomic_DNA"/>
</dbReference>
<reference evidence="2 4" key="2">
    <citation type="submission" date="2016-10" db="EMBL/GenBank/DDBJ databases">
        <authorList>
            <person name="Varghese N."/>
            <person name="Submissions S."/>
        </authorList>
    </citation>
    <scope>NUCLEOTIDE SEQUENCE [LARGE SCALE GENOMIC DNA]</scope>
    <source>
        <strain evidence="2 4">BS2773</strain>
    </source>
</reference>
<name>A0A1S2UWF9_9PSED</name>
<evidence type="ECO:0000313" key="4">
    <source>
        <dbReference type="Proteomes" id="UP000182179"/>
    </source>
</evidence>
<dbReference type="Proteomes" id="UP000181661">
    <property type="component" value="Unassembled WGS sequence"/>
</dbReference>
<gene>
    <name evidence="1" type="ORF">BFL40_19785</name>
    <name evidence="2" type="ORF">SAMN04515675_2602</name>
</gene>
<dbReference type="OrthoDB" id="9134227at2"/>
<organism evidence="1 3">
    <name type="scientific">Pseudomonas costantinii</name>
    <dbReference type="NCBI Taxonomy" id="168469"/>
    <lineage>
        <taxon>Bacteria</taxon>
        <taxon>Pseudomonadati</taxon>
        <taxon>Pseudomonadota</taxon>
        <taxon>Gammaproteobacteria</taxon>
        <taxon>Pseudomonadales</taxon>
        <taxon>Pseudomonadaceae</taxon>
        <taxon>Pseudomonas</taxon>
    </lineage>
</organism>
<dbReference type="Proteomes" id="UP000182179">
    <property type="component" value="Unassembled WGS sequence"/>
</dbReference>
<accession>A0A1S2UWF9</accession>
<dbReference type="AlphaFoldDB" id="A0A1S2UWF9"/>
<protein>
    <submittedName>
        <fullName evidence="1">Uncharacterized protein</fullName>
    </submittedName>
</protein>
<sequence length="679" mass="75234">MEKEYVSRSRLFRESFLPGAYTRLRNQAYGRVAGVLSNGSALEGVDKEQLREAVLNFVNDWVRLGGAVDPAFMTAAEKKRLEIQSPSEISVTPAPLMLTCKICKVIDFHESWLTEDQALAKIESRIKNRAGRSYISCKRSGCPGEMIQIPYVAVHRCGHDSPIYIHHSARRNKNIGYRDTGSFIHSSFFDVETNDKLAGSLQETCPACDDRYQQEINKRGTPLTSGESFYAQSTQYIALSEERGKLIAKLLQCLQEEQSPDGGRVQDIAEGVALALLRKITGRELEEKLTHLLSSNVADVAEQAALLESRAKKQESVLACTQLAETNPFIAEMLESTRKEIGEIDAKLASAAGCFKEVHTLVPDQRTLIGLMQHRRALEAVFLQHDVTGISFQQHITATADPMERDALLAQWSSVQTRYGIESISHIPDLRVVLATLGYSREKSSPSVTDGVPPVVLNAFADRVDESMRGKTSVYAMAAKTEALWIRLDPRKVLQWCVDSAHLASPGDDIFTDRSKSHAYLLSEYPVLSMHPGLVSKAIPQAHPEEGTPFHLLHSISHSLMLTARRHTGYDSKSIQEYLLPMDLSVILYVSSVQNYTAGGLLTLFQHYLQRWFDDASMFAFNCAFDPVCTDVGSSCSGCVQVEIGCETFNQGLSRAYIHGGPANRDASLVIPKGFWSAP</sequence>
<evidence type="ECO:0000313" key="2">
    <source>
        <dbReference type="EMBL" id="SED80958.1"/>
    </source>
</evidence>
<dbReference type="RefSeq" id="WP_071485530.1">
    <property type="nucleotide sequence ID" value="NZ_FNTS01000002.1"/>
</dbReference>
<evidence type="ECO:0000313" key="1">
    <source>
        <dbReference type="EMBL" id="OIN50485.1"/>
    </source>
</evidence>
<comment type="caution">
    <text evidence="1">The sequence shown here is derived from an EMBL/GenBank/DDBJ whole genome shotgun (WGS) entry which is preliminary data.</text>
</comment>
<keyword evidence="4" id="KW-1185">Reference proteome</keyword>
<proteinExistence type="predicted"/>
<evidence type="ECO:0000313" key="3">
    <source>
        <dbReference type="Proteomes" id="UP000181661"/>
    </source>
</evidence>
<dbReference type="EMBL" id="FNTS01000002">
    <property type="protein sequence ID" value="SED80958.1"/>
    <property type="molecule type" value="Genomic_DNA"/>
</dbReference>